<feature type="compositionally biased region" description="Low complexity" evidence="4">
    <location>
        <begin position="585"/>
        <end position="607"/>
    </location>
</feature>
<evidence type="ECO:0000259" key="5">
    <source>
        <dbReference type="PROSITE" id="PS50102"/>
    </source>
</evidence>
<proteinExistence type="predicted"/>
<keyword evidence="1" id="KW-0677">Repeat</keyword>
<dbReference type="AlphaFoldDB" id="A0A8H3D9P3"/>
<feature type="region of interest" description="Disordered" evidence="4">
    <location>
        <begin position="585"/>
        <end position="684"/>
    </location>
</feature>
<organism evidence="6 7">
    <name type="scientific">Rhizoctonia solani</name>
    <dbReference type="NCBI Taxonomy" id="456999"/>
    <lineage>
        <taxon>Eukaryota</taxon>
        <taxon>Fungi</taxon>
        <taxon>Dikarya</taxon>
        <taxon>Basidiomycota</taxon>
        <taxon>Agaricomycotina</taxon>
        <taxon>Agaricomycetes</taxon>
        <taxon>Cantharellales</taxon>
        <taxon>Ceratobasidiaceae</taxon>
        <taxon>Rhizoctonia</taxon>
    </lineage>
</organism>
<evidence type="ECO:0000313" key="6">
    <source>
        <dbReference type="EMBL" id="CAE6514171.1"/>
    </source>
</evidence>
<feature type="compositionally biased region" description="Gly residues" evidence="4">
    <location>
        <begin position="632"/>
        <end position="641"/>
    </location>
</feature>
<evidence type="ECO:0000256" key="2">
    <source>
        <dbReference type="ARBA" id="ARBA00022884"/>
    </source>
</evidence>
<dbReference type="PROSITE" id="PS50102">
    <property type="entry name" value="RRM"/>
    <property type="match status" value="2"/>
</dbReference>
<dbReference type="GO" id="GO:0003729">
    <property type="term" value="F:mRNA binding"/>
    <property type="evidence" value="ECO:0007669"/>
    <property type="project" value="InterPro"/>
</dbReference>
<evidence type="ECO:0000256" key="3">
    <source>
        <dbReference type="PROSITE-ProRule" id="PRU00176"/>
    </source>
</evidence>
<dbReference type="EMBL" id="CAJMXA010003764">
    <property type="protein sequence ID" value="CAE6514171.1"/>
    <property type="molecule type" value="Genomic_DNA"/>
</dbReference>
<dbReference type="Gene3D" id="3.30.70.330">
    <property type="match status" value="2"/>
</dbReference>
<dbReference type="SUPFAM" id="SSF54928">
    <property type="entry name" value="RNA-binding domain, RBD"/>
    <property type="match status" value="1"/>
</dbReference>
<dbReference type="InterPro" id="IPR050825">
    <property type="entry name" value="RBM42_RBP45_47-like"/>
</dbReference>
<dbReference type="Proteomes" id="UP000663853">
    <property type="component" value="Unassembled WGS sequence"/>
</dbReference>
<feature type="compositionally biased region" description="Polar residues" evidence="4">
    <location>
        <begin position="33"/>
        <end position="58"/>
    </location>
</feature>
<feature type="compositionally biased region" description="Low complexity" evidence="4">
    <location>
        <begin position="61"/>
        <end position="81"/>
    </location>
</feature>
<dbReference type="PANTHER" id="PTHR47640:SF10">
    <property type="entry name" value="TRNA SELENOCYSTEINE 1-ASSOCIATED PROTEIN 1-RELATED"/>
    <property type="match status" value="1"/>
</dbReference>
<feature type="region of interest" description="Disordered" evidence="4">
    <location>
        <begin position="823"/>
        <end position="843"/>
    </location>
</feature>
<name>A0A8H3D9P3_9AGAM</name>
<dbReference type="SMART" id="SM00360">
    <property type="entry name" value="RRM"/>
    <property type="match status" value="2"/>
</dbReference>
<accession>A0A8H3D9P3</accession>
<dbReference type="PANTHER" id="PTHR47640">
    <property type="entry name" value="TRNA SELENOCYSTEINE 1-ASSOCIATED PROTEIN 1-RELATED-RELATED"/>
    <property type="match status" value="1"/>
</dbReference>
<protein>
    <recommendedName>
        <fullName evidence="5">RRM domain-containing protein</fullName>
    </recommendedName>
</protein>
<feature type="region of interest" description="Disordered" evidence="4">
    <location>
        <begin position="719"/>
        <end position="744"/>
    </location>
</feature>
<dbReference type="GO" id="GO:0005829">
    <property type="term" value="C:cytosol"/>
    <property type="evidence" value="ECO:0007669"/>
    <property type="project" value="TreeGrafter"/>
</dbReference>
<dbReference type="InterPro" id="IPR000504">
    <property type="entry name" value="RRM_dom"/>
</dbReference>
<evidence type="ECO:0000256" key="1">
    <source>
        <dbReference type="ARBA" id="ARBA00022737"/>
    </source>
</evidence>
<dbReference type="InterPro" id="IPR012677">
    <property type="entry name" value="Nucleotide-bd_a/b_plait_sf"/>
</dbReference>
<evidence type="ECO:0000256" key="4">
    <source>
        <dbReference type="SAM" id="MobiDB-lite"/>
    </source>
</evidence>
<sequence>MQHTRSHMPHLHATPSPPSSHSSPQALPKVAALNTSIWSDSSSPNPNGLRSTDTSDGGNVSKFFSSRASSIGSSHSAESGSPPRWSARNQPPVVQPQPVLHRPGYPAPTVVYEPFYEPQHTNIAAERELHVVLPEPWMDASYVFQLAHTQGWDIVDVHMQHPGVVLVFATAAGASRAFAQVNGSTEGVTWLGTGTRVQAHWAGAVGRANEEEAQSYATRPVGGAASGGSGNNANKQLEFSIFVGDLAPETTNADLVAVFRNPLLGLRADREPRVIRPFLSCRSAKIMVSPETGVSKGYGFVRFTDEADQQRALIEMQGLYCLSRPMRLSHATAKSKPTAGGSNASGYGGLEDLDPYILSRAGAHLLNTVPDYDQFSQHSVSALDSYAPRMEMVPPRSRSVDAEELLGGLGVEGRVLGMEGSRALLNSDVALRGGGLSEGARLESARALLGVLNSADPYNTTVFVGGLSGLIAEETLRGFFAPFGEIHYVKIPPGKGCGFVQFVRKVDAERAIERMQGFPIGGGKIRLSWGRSQSDKAAQAAAQAAQLGLNLGGLHLNSLSAADSARLFQALETLGYSSIPGNAKSSAGGAFQQQGGNSFQGQQGANSYSNPPSMSNFASPPFYEQQGSFPIQGGGYGGQQGGFQQPFSPIQTPFAADGVTSPSGSMSPQQTPFGKHQQGSFGQSAQQLNTIQPQSLYEPSSVGLSRAYTTLGSNFQPFSSEPTSFGRSPSGSVPMGQSASATAHLATQPYSTRQSLAFESEAFGLPGRERQMTAPAHSGSIGPNHSLNNLNLGLAGMNLSQLREFGLDNGPLSAPLRKNANTNYSHNDGGMKLPTSDNNVYIH</sequence>
<gene>
    <name evidence="6" type="ORF">RDB_LOCUS133697</name>
</gene>
<feature type="domain" description="RRM" evidence="5">
    <location>
        <begin position="460"/>
        <end position="532"/>
    </location>
</feature>
<dbReference type="CDD" id="cd12346">
    <property type="entry name" value="RRM3_NGR1_NAM8_like"/>
    <property type="match status" value="1"/>
</dbReference>
<feature type="compositionally biased region" description="Polar residues" evidence="4">
    <location>
        <begin position="608"/>
        <end position="618"/>
    </location>
</feature>
<feature type="region of interest" description="Disordered" evidence="4">
    <location>
        <begin position="1"/>
        <end position="101"/>
    </location>
</feature>
<feature type="compositionally biased region" description="Low complexity" evidence="4">
    <location>
        <begin position="90"/>
        <end position="99"/>
    </location>
</feature>
<dbReference type="Pfam" id="PF00076">
    <property type="entry name" value="RRM_1"/>
    <property type="match status" value="2"/>
</dbReference>
<feature type="domain" description="RRM" evidence="5">
    <location>
        <begin position="239"/>
        <end position="333"/>
    </location>
</feature>
<keyword evidence="2 3" id="KW-0694">RNA-binding</keyword>
<feature type="compositionally biased region" description="Polar residues" evidence="4">
    <location>
        <begin position="719"/>
        <end position="741"/>
    </location>
</feature>
<feature type="compositionally biased region" description="Basic residues" evidence="4">
    <location>
        <begin position="1"/>
        <end position="10"/>
    </location>
</feature>
<feature type="compositionally biased region" description="Polar residues" evidence="4">
    <location>
        <begin position="660"/>
        <end position="684"/>
    </location>
</feature>
<feature type="compositionally biased region" description="Low complexity" evidence="4">
    <location>
        <begin position="642"/>
        <end position="651"/>
    </location>
</feature>
<reference evidence="6" key="1">
    <citation type="submission" date="2021-01" db="EMBL/GenBank/DDBJ databases">
        <authorList>
            <person name="Kaushik A."/>
        </authorList>
    </citation>
    <scope>NUCLEOTIDE SEQUENCE</scope>
    <source>
        <strain evidence="6">AG6-10EEA</strain>
    </source>
</reference>
<comment type="caution">
    <text evidence="6">The sequence shown here is derived from an EMBL/GenBank/DDBJ whole genome shotgun (WGS) entry which is preliminary data.</text>
</comment>
<evidence type="ECO:0000313" key="7">
    <source>
        <dbReference type="Proteomes" id="UP000663853"/>
    </source>
</evidence>
<dbReference type="InterPro" id="IPR035979">
    <property type="entry name" value="RBD_domain_sf"/>
</dbReference>
<dbReference type="GO" id="GO:0006376">
    <property type="term" value="P:mRNA splice site recognition"/>
    <property type="evidence" value="ECO:0007669"/>
    <property type="project" value="TreeGrafter"/>
</dbReference>